<protein>
    <submittedName>
        <fullName evidence="4">Cyanophycin synthetase</fullName>
        <ecNumber evidence="4">6.3.2.29</ecNumber>
    </submittedName>
</protein>
<dbReference type="GO" id="GO:0018169">
    <property type="term" value="F:ribosomal S6-glutamic acid ligase activity"/>
    <property type="evidence" value="ECO:0007669"/>
    <property type="project" value="TreeGrafter"/>
</dbReference>
<keyword evidence="5" id="KW-1185">Reference proteome</keyword>
<dbReference type="PANTHER" id="PTHR21621:SF0">
    <property type="entry name" value="BETA-CITRYLGLUTAMATE SYNTHASE B-RELATED"/>
    <property type="match status" value="1"/>
</dbReference>
<dbReference type="KEGG" id="knv:Pan216_01900"/>
<dbReference type="SUPFAM" id="SSF56059">
    <property type="entry name" value="Glutathione synthetase ATP-binding domain-like"/>
    <property type="match status" value="1"/>
</dbReference>
<dbReference type="SUPFAM" id="SSF55729">
    <property type="entry name" value="Acyl-CoA N-acyltransferases (Nat)"/>
    <property type="match status" value="1"/>
</dbReference>
<dbReference type="InterPro" id="IPR011761">
    <property type="entry name" value="ATP-grasp"/>
</dbReference>
<dbReference type="RefSeq" id="WP_145253514.1">
    <property type="nucleotide sequence ID" value="NZ_CP036279.1"/>
</dbReference>
<evidence type="ECO:0000256" key="1">
    <source>
        <dbReference type="PROSITE-ProRule" id="PRU00409"/>
    </source>
</evidence>
<dbReference type="Pfam" id="PF00583">
    <property type="entry name" value="Acetyltransf_1"/>
    <property type="match status" value="1"/>
</dbReference>
<evidence type="ECO:0000313" key="5">
    <source>
        <dbReference type="Proteomes" id="UP000317093"/>
    </source>
</evidence>
<dbReference type="Gene3D" id="3.40.630.30">
    <property type="match status" value="1"/>
</dbReference>
<dbReference type="Gene3D" id="3.30.1490.20">
    <property type="entry name" value="ATP-grasp fold, A domain"/>
    <property type="match status" value="1"/>
</dbReference>
<dbReference type="GO" id="GO:0009432">
    <property type="term" value="P:SOS response"/>
    <property type="evidence" value="ECO:0007669"/>
    <property type="project" value="TreeGrafter"/>
</dbReference>
<dbReference type="Gene3D" id="3.30.470.20">
    <property type="entry name" value="ATP-grasp fold, B domain"/>
    <property type="match status" value="2"/>
</dbReference>
<dbReference type="InterPro" id="IPR013815">
    <property type="entry name" value="ATP_grasp_subdomain_1"/>
</dbReference>
<dbReference type="GO" id="GO:0005737">
    <property type="term" value="C:cytoplasm"/>
    <property type="evidence" value="ECO:0007669"/>
    <property type="project" value="TreeGrafter"/>
</dbReference>
<dbReference type="InterPro" id="IPR000182">
    <property type="entry name" value="GNAT_dom"/>
</dbReference>
<dbReference type="PROSITE" id="PS51186">
    <property type="entry name" value="GNAT"/>
    <property type="match status" value="1"/>
</dbReference>
<gene>
    <name evidence="4" type="primary">cphA</name>
    <name evidence="4" type="ORF">Pan216_01900</name>
</gene>
<keyword evidence="1" id="KW-0547">Nucleotide-binding</keyword>
<dbReference type="GO" id="GO:0071160">
    <property type="term" value="F:cyanophycin synthetase activity (L-aspartate-adding)"/>
    <property type="evidence" value="ECO:0007669"/>
    <property type="project" value="UniProtKB-EC"/>
</dbReference>
<evidence type="ECO:0000313" key="4">
    <source>
        <dbReference type="EMBL" id="QDU59362.1"/>
    </source>
</evidence>
<feature type="domain" description="ATP-grasp" evidence="2">
    <location>
        <begin position="307"/>
        <end position="550"/>
    </location>
</feature>
<dbReference type="GO" id="GO:0016747">
    <property type="term" value="F:acyltransferase activity, transferring groups other than amino-acyl groups"/>
    <property type="evidence" value="ECO:0007669"/>
    <property type="project" value="InterPro"/>
</dbReference>
<accession>A0A518AXA1</accession>
<organism evidence="4 5">
    <name type="scientific">Kolteria novifilia</name>
    <dbReference type="NCBI Taxonomy" id="2527975"/>
    <lineage>
        <taxon>Bacteria</taxon>
        <taxon>Pseudomonadati</taxon>
        <taxon>Planctomycetota</taxon>
        <taxon>Planctomycetia</taxon>
        <taxon>Kolteriales</taxon>
        <taxon>Kolteriaceae</taxon>
        <taxon>Kolteria</taxon>
    </lineage>
</organism>
<dbReference type="Pfam" id="PF08443">
    <property type="entry name" value="RimK"/>
    <property type="match status" value="2"/>
</dbReference>
<name>A0A518AXA1_9BACT</name>
<dbReference type="InterPro" id="IPR013651">
    <property type="entry name" value="ATP-grasp_RimK-type"/>
</dbReference>
<evidence type="ECO:0000259" key="2">
    <source>
        <dbReference type="PROSITE" id="PS50975"/>
    </source>
</evidence>
<dbReference type="EMBL" id="CP036279">
    <property type="protein sequence ID" value="QDU59362.1"/>
    <property type="molecule type" value="Genomic_DNA"/>
</dbReference>
<dbReference type="Proteomes" id="UP000317093">
    <property type="component" value="Chromosome"/>
</dbReference>
<dbReference type="GO" id="GO:0046872">
    <property type="term" value="F:metal ion binding"/>
    <property type="evidence" value="ECO:0007669"/>
    <property type="project" value="InterPro"/>
</dbReference>
<dbReference type="AlphaFoldDB" id="A0A518AXA1"/>
<sequence>MNKTSTKRGSFVDVGWGRLIFAHTFPDPQDLADVLLEEEPNKRDIAFYATDPQLVLGIAPQDLFLDPSTTYRLELKTWRRDGDHQSLIRITDIESKGDIEEINRIYSSNGMVPLDPEVAWQSLDDDRFDYYIARPSDSDRVLGVALVVDHVRCFEDLFNSCSLWALAVDAQTQYPAVGTELVSHAATHFAERGRDILDLSVLQASEGAIRLYEGLGFERVPVFAIKRRNQINEHLYVAQDVKEGYNPYAKIIIDEALRRGICVEPIDPPRGYFRLGVGNRRVTCRESLSELTSSIAMCRCADKQLTSELLANAGLSVPDQLAYSNDEEALAFLEKHGGIVVKPREGEQGQGVAVDLQSPEECLAAVRAAEAFCDTVLMEQFVEGIDLRIIVINMVVVAAAIRKPAEIMGTGKHSIRELLEKVSRRRKAATGGESQIPMDDETLRCIRDRGYELDDCLPEGTLLRVRRTANLHTGGTIHDVTAQLSDDLSKAAVHAAQTLEIPVVGLDFLVPSVEGEEYYIVEANERPGLANHEPQPTAERFIDLLFPYLNNDPERTVGD</sequence>
<dbReference type="InterPro" id="IPR017534">
    <property type="entry name" value="GNAT-acetyltransferase"/>
</dbReference>
<dbReference type="PANTHER" id="PTHR21621">
    <property type="entry name" value="RIBOSOMAL PROTEIN S6 MODIFICATION PROTEIN"/>
    <property type="match status" value="1"/>
</dbReference>
<dbReference type="EC" id="6.3.2.29" evidence="4"/>
<proteinExistence type="predicted"/>
<feature type="domain" description="N-acetyltransferase" evidence="3">
    <location>
        <begin position="88"/>
        <end position="242"/>
    </location>
</feature>
<keyword evidence="1" id="KW-0067">ATP-binding</keyword>
<dbReference type="OrthoDB" id="9803907at2"/>
<dbReference type="PROSITE" id="PS50975">
    <property type="entry name" value="ATP_GRASP"/>
    <property type="match status" value="1"/>
</dbReference>
<reference evidence="4 5" key="1">
    <citation type="submission" date="2019-02" db="EMBL/GenBank/DDBJ databases">
        <title>Deep-cultivation of Planctomycetes and their phenomic and genomic characterization uncovers novel biology.</title>
        <authorList>
            <person name="Wiegand S."/>
            <person name="Jogler M."/>
            <person name="Boedeker C."/>
            <person name="Pinto D."/>
            <person name="Vollmers J."/>
            <person name="Rivas-Marin E."/>
            <person name="Kohn T."/>
            <person name="Peeters S.H."/>
            <person name="Heuer A."/>
            <person name="Rast P."/>
            <person name="Oberbeckmann S."/>
            <person name="Bunk B."/>
            <person name="Jeske O."/>
            <person name="Meyerdierks A."/>
            <person name="Storesund J.E."/>
            <person name="Kallscheuer N."/>
            <person name="Luecker S."/>
            <person name="Lage O.M."/>
            <person name="Pohl T."/>
            <person name="Merkel B.J."/>
            <person name="Hornburger P."/>
            <person name="Mueller R.-W."/>
            <person name="Bruemmer F."/>
            <person name="Labrenz M."/>
            <person name="Spormann A.M."/>
            <person name="Op den Camp H."/>
            <person name="Overmann J."/>
            <person name="Amann R."/>
            <person name="Jetten M.S.M."/>
            <person name="Mascher T."/>
            <person name="Medema M.H."/>
            <person name="Devos D.P."/>
            <person name="Kaster A.-K."/>
            <person name="Ovreas L."/>
            <person name="Rohde M."/>
            <person name="Galperin M.Y."/>
            <person name="Jogler C."/>
        </authorList>
    </citation>
    <scope>NUCLEOTIDE SEQUENCE [LARGE SCALE GENOMIC DNA]</scope>
    <source>
        <strain evidence="4 5">Pan216</strain>
    </source>
</reference>
<keyword evidence="4" id="KW-0436">Ligase</keyword>
<dbReference type="GO" id="GO:0005524">
    <property type="term" value="F:ATP binding"/>
    <property type="evidence" value="ECO:0007669"/>
    <property type="project" value="UniProtKB-UniRule"/>
</dbReference>
<dbReference type="NCBIfam" id="TIGR03103">
    <property type="entry name" value="trio_acet_GNAT"/>
    <property type="match status" value="1"/>
</dbReference>
<dbReference type="InterPro" id="IPR016181">
    <property type="entry name" value="Acyl_CoA_acyltransferase"/>
</dbReference>
<evidence type="ECO:0000259" key="3">
    <source>
        <dbReference type="PROSITE" id="PS51186"/>
    </source>
</evidence>